<reference evidence="3 5" key="3">
    <citation type="journal article" date="2008" name="Appl. Environ. Microbiol.">
        <title>Complete genome sequence of Nitrosospira multiformis, an ammonia-oxidizing bacterium from the soil environment.</title>
        <authorList>
            <person name="Norton J.M."/>
            <person name="Klotz M.G."/>
            <person name="Stein L.Y."/>
            <person name="Arp D.J."/>
            <person name="Bottomley P.J."/>
            <person name="Chain P.S."/>
            <person name="Hauser L.J."/>
            <person name="Land M.L."/>
            <person name="Larimer F.W."/>
            <person name="Shin M.W."/>
            <person name="Starkenburg S.R."/>
        </authorList>
    </citation>
    <scope>NUCLEOTIDE SEQUENCE [LARGE SCALE GENOMIC DNA]</scope>
    <source>
        <strain evidence="3">ATCC 25196</strain>
        <strain evidence="5">ATCC 25196 / NCIMB 11849 / C 71</strain>
    </source>
</reference>
<keyword evidence="5" id="KW-1185">Reference proteome</keyword>
<dbReference type="NCBIfam" id="NF038126">
    <property type="entry name" value="PEP_CTERM_FxDxF"/>
    <property type="match status" value="1"/>
</dbReference>
<feature type="signal peptide" evidence="1">
    <location>
        <begin position="1"/>
        <end position="23"/>
    </location>
</feature>
<reference evidence="4 6" key="4">
    <citation type="submission" date="2016-10" db="EMBL/GenBank/DDBJ databases">
        <authorList>
            <person name="de Groot N.N."/>
        </authorList>
    </citation>
    <scope>NUCLEOTIDE SEQUENCE [LARGE SCALE GENOMIC DNA]</scope>
    <source>
        <strain evidence="4 6">Nl13</strain>
    </source>
</reference>
<organism evidence="3 5">
    <name type="scientific">Nitrosospira multiformis (strain ATCC 25196 / NCIMB 11849 / C 71)</name>
    <dbReference type="NCBI Taxonomy" id="323848"/>
    <lineage>
        <taxon>Bacteria</taxon>
        <taxon>Pseudomonadati</taxon>
        <taxon>Pseudomonadota</taxon>
        <taxon>Betaproteobacteria</taxon>
        <taxon>Nitrosomonadales</taxon>
        <taxon>Nitrosomonadaceae</taxon>
        <taxon>Nitrosospira</taxon>
    </lineage>
</organism>
<dbReference type="AlphaFoldDB" id="Q2Y7E5"/>
<dbReference type="STRING" id="323848.Nmul_A2031"/>
<dbReference type="KEGG" id="nmu:Nmul_A2031"/>
<dbReference type="EMBL" id="CP000103">
    <property type="protein sequence ID" value="ABB75326.1"/>
    <property type="molecule type" value="Genomic_DNA"/>
</dbReference>
<accession>Q2Y7E5</accession>
<evidence type="ECO:0000313" key="6">
    <source>
        <dbReference type="Proteomes" id="UP000236751"/>
    </source>
</evidence>
<dbReference type="EMBL" id="FNVK01000033">
    <property type="protein sequence ID" value="SEG12508.1"/>
    <property type="molecule type" value="Genomic_DNA"/>
</dbReference>
<proteinExistence type="predicted"/>
<dbReference type="InterPro" id="IPR013424">
    <property type="entry name" value="Ice-binding_C"/>
</dbReference>
<dbReference type="Pfam" id="PF07589">
    <property type="entry name" value="PEP-CTERM"/>
    <property type="match status" value="1"/>
</dbReference>
<reference evidence="5" key="2">
    <citation type="submission" date="2005-08" db="EMBL/GenBank/DDBJ databases">
        <title>Complete sequence of chromosome 1 of Nitrosospira multiformis ATCC 25196.</title>
        <authorList>
            <person name="Copeland A."/>
            <person name="Lucas S."/>
            <person name="Lapidus A."/>
            <person name="Barry K."/>
            <person name="Detter J.C."/>
            <person name="Glavina T."/>
            <person name="Hammon N."/>
            <person name="Israni S."/>
            <person name="Pitluck S."/>
            <person name="Chain P."/>
            <person name="Malfatti S."/>
            <person name="Shin M."/>
            <person name="Vergez L."/>
            <person name="Schmutz J."/>
            <person name="Larimer F."/>
            <person name="Land M."/>
            <person name="Hauser L."/>
            <person name="Kyrpides N."/>
            <person name="Lykidis A."/>
            <person name="Richardson P."/>
        </authorList>
    </citation>
    <scope>NUCLEOTIDE SEQUENCE [LARGE SCALE GENOMIC DNA]</scope>
    <source>
        <strain evidence="5">ATCC 25196 / NCIMB 11849 / C 71</strain>
    </source>
</reference>
<feature type="chain" id="PRO_5014308856" evidence="1">
    <location>
        <begin position="24"/>
        <end position="179"/>
    </location>
</feature>
<dbReference type="HOGENOM" id="CLU_1600774_0_0_4"/>
<feature type="domain" description="Ice-binding protein C-terminal" evidence="2">
    <location>
        <begin position="152"/>
        <end position="176"/>
    </location>
</feature>
<dbReference type="eggNOG" id="ENOG5033BRH">
    <property type="taxonomic scope" value="Bacteria"/>
</dbReference>
<dbReference type="OrthoDB" id="6399769at2"/>
<evidence type="ECO:0000313" key="4">
    <source>
        <dbReference type="EMBL" id="SEG12508.1"/>
    </source>
</evidence>
<evidence type="ECO:0000259" key="2">
    <source>
        <dbReference type="Pfam" id="PF07589"/>
    </source>
</evidence>
<dbReference type="Proteomes" id="UP000236751">
    <property type="component" value="Unassembled WGS sequence"/>
</dbReference>
<protein>
    <submittedName>
        <fullName evidence="4">PEP-CTERM protein-sorting domain-containing protein</fullName>
    </submittedName>
</protein>
<reference evidence="3" key="1">
    <citation type="submission" date="2005-08" db="EMBL/GenBank/DDBJ databases">
        <title>Complete sequence of Chromosome 1 of Nitrosospira multiformis ATCC 25196.</title>
        <authorList>
            <consortium name="US DOE Joint Genome Institute"/>
            <person name="Copeland A."/>
            <person name="Lucas S."/>
            <person name="Lapidus A."/>
            <person name="Barry K."/>
            <person name="Detter J.C."/>
            <person name="Glavina T."/>
            <person name="Hammon N."/>
            <person name="Israni S."/>
            <person name="Pitluck S."/>
            <person name="Chain P."/>
            <person name="Malfatti S."/>
            <person name="Shin M."/>
            <person name="Vergez L."/>
            <person name="Schmutz J."/>
            <person name="Larimer F."/>
            <person name="Land M."/>
            <person name="Hauser L."/>
            <person name="Kyrpides N."/>
            <person name="Lykidis A."/>
            <person name="Richardson P."/>
        </authorList>
    </citation>
    <scope>NUCLEOTIDE SEQUENCE</scope>
    <source>
        <strain evidence="3">ATCC 25196</strain>
    </source>
</reference>
<sequence>MVSSFFKKIVFVLMLIGTASANATVTDLGNVNPAIPTTFTGSVLSPGPFNDIFSFILPPNSGSGYSILNFPLSIPGEENFNTIISSISLYSNADGILFNSDDTNVASFLVPGGNTIGFTGEPSLGGNMYISISGIANGSLGGLYSGAISVSAIPEPETYAMLLVGLGIIGAIVRRRSLA</sequence>
<dbReference type="NCBIfam" id="TIGR02595">
    <property type="entry name" value="PEP_CTERM"/>
    <property type="match status" value="1"/>
</dbReference>
<evidence type="ECO:0000313" key="3">
    <source>
        <dbReference type="EMBL" id="ABB75326.1"/>
    </source>
</evidence>
<evidence type="ECO:0000313" key="5">
    <source>
        <dbReference type="Proteomes" id="UP000002718"/>
    </source>
</evidence>
<dbReference type="Proteomes" id="UP000002718">
    <property type="component" value="Chromosome"/>
</dbReference>
<dbReference type="RefSeq" id="WP_011381341.1">
    <property type="nucleotide sequence ID" value="NC_007614.1"/>
</dbReference>
<name>Q2Y7E5_NITMU</name>
<evidence type="ECO:0000256" key="1">
    <source>
        <dbReference type="SAM" id="SignalP"/>
    </source>
</evidence>
<gene>
    <name evidence="3" type="ordered locus">Nmul_A2031</name>
    <name evidence="4" type="ORF">SAMN05216403_1335</name>
</gene>
<keyword evidence="1" id="KW-0732">Signal</keyword>